<keyword evidence="2" id="KW-1185">Reference proteome</keyword>
<sequence precursor="true">MVGLIPLCRLTLLACYPEKSKFDIDVDLRAAIRSSDVLDLQDTTTGLGKSYVGIVASMPLYSGKELEREKDREYSRRKDTAKAVAGFIASIAGRNHTIRELALYRSLEARSAARVKEVVTEANEQVGYLEKVASSQEKLIEEEAKIMESRLLLSGMCDPKNAKQIGGWLKKISAVPEVDE</sequence>
<proteinExistence type="predicted"/>
<accession>A0A656HNU9</accession>
<evidence type="ECO:0000313" key="1">
    <source>
        <dbReference type="EMBL" id="EIJ37039.1"/>
    </source>
</evidence>
<name>A0A656HNU9_THINJ</name>
<dbReference type="AlphaFoldDB" id="A0A656HNU9"/>
<protein>
    <submittedName>
        <fullName evidence="1">Uncharacterized protein</fullName>
    </submittedName>
</protein>
<gene>
    <name evidence="1" type="ORF">Thini_0024</name>
</gene>
<dbReference type="Proteomes" id="UP000005317">
    <property type="component" value="Unassembled WGS sequence"/>
</dbReference>
<reference evidence="2" key="1">
    <citation type="journal article" date="2011" name="Stand. Genomic Sci.">
        <title>Genome sequence of the filamentous, gliding Thiothrix nivea neotype strain (JP2(T)).</title>
        <authorList>
            <person name="Lapidus A."/>
            <person name="Nolan M."/>
            <person name="Lucas S."/>
            <person name="Glavina Del Rio T."/>
            <person name="Tice H."/>
            <person name="Cheng J.F."/>
            <person name="Tapia R."/>
            <person name="Han C."/>
            <person name="Goodwin L."/>
            <person name="Pitluck S."/>
            <person name="Liolios K."/>
            <person name="Pagani I."/>
            <person name="Ivanova N."/>
            <person name="Huntemann M."/>
            <person name="Mavromatis K."/>
            <person name="Mikhailova N."/>
            <person name="Pati A."/>
            <person name="Chen A."/>
            <person name="Palaniappan K."/>
            <person name="Land M."/>
            <person name="Brambilla E.M."/>
            <person name="Rohde M."/>
            <person name="Abt B."/>
            <person name="Verbarg S."/>
            <person name="Goker M."/>
            <person name="Bristow J."/>
            <person name="Eisen J.A."/>
            <person name="Markowitz V."/>
            <person name="Hugenholtz P."/>
            <person name="Kyrpides N.C."/>
            <person name="Klenk H.P."/>
            <person name="Woyke T."/>
        </authorList>
    </citation>
    <scope>NUCLEOTIDE SEQUENCE [LARGE SCALE GENOMIC DNA]</scope>
    <source>
        <strain evidence="2">ATCC 35100 / DSM 5205 / JP2</strain>
    </source>
</reference>
<evidence type="ECO:0000313" key="2">
    <source>
        <dbReference type="Proteomes" id="UP000005317"/>
    </source>
</evidence>
<dbReference type="EMBL" id="JH651381">
    <property type="protein sequence ID" value="EIJ37039.1"/>
    <property type="molecule type" value="Genomic_DNA"/>
</dbReference>
<organism evidence="1 2">
    <name type="scientific">Thiothrix nivea (strain ATCC 35100 / DSM 5205 / JP2)</name>
    <dbReference type="NCBI Taxonomy" id="870187"/>
    <lineage>
        <taxon>Bacteria</taxon>
        <taxon>Pseudomonadati</taxon>
        <taxon>Pseudomonadota</taxon>
        <taxon>Gammaproteobacteria</taxon>
        <taxon>Thiotrichales</taxon>
        <taxon>Thiotrichaceae</taxon>
        <taxon>Thiothrix</taxon>
    </lineage>
</organism>